<accession>A0A5R9FXL2</accession>
<evidence type="ECO:0000313" key="3">
    <source>
        <dbReference type="EMBL" id="TLS48221.1"/>
    </source>
</evidence>
<dbReference type="Proteomes" id="UP000309676">
    <property type="component" value="Unassembled WGS sequence"/>
</dbReference>
<reference evidence="3 4" key="1">
    <citation type="submission" date="2019-05" db="EMBL/GenBank/DDBJ databases">
        <authorList>
            <person name="Narsing Rao M.P."/>
            <person name="Li W.J."/>
        </authorList>
    </citation>
    <scope>NUCLEOTIDE SEQUENCE [LARGE SCALE GENOMIC DNA]</scope>
    <source>
        <strain evidence="3 4">SYSU_K30003</strain>
    </source>
</reference>
<name>A0A5R9FXL2_9BACL</name>
<feature type="signal peptide" evidence="1">
    <location>
        <begin position="1"/>
        <end position="26"/>
    </location>
</feature>
<evidence type="ECO:0000313" key="4">
    <source>
        <dbReference type="Proteomes" id="UP000309676"/>
    </source>
</evidence>
<proteinExistence type="predicted"/>
<dbReference type="EMBL" id="VCIW01000046">
    <property type="protein sequence ID" value="TLS48221.1"/>
    <property type="molecule type" value="Genomic_DNA"/>
</dbReference>
<dbReference type="Pfam" id="PF00395">
    <property type="entry name" value="SLH"/>
    <property type="match status" value="2"/>
</dbReference>
<feature type="chain" id="PRO_5024366580" evidence="1">
    <location>
        <begin position="27"/>
        <end position="365"/>
    </location>
</feature>
<keyword evidence="1" id="KW-0732">Signal</keyword>
<organism evidence="3 4">
    <name type="scientific">Paenibacillus antri</name>
    <dbReference type="NCBI Taxonomy" id="2582848"/>
    <lineage>
        <taxon>Bacteria</taxon>
        <taxon>Bacillati</taxon>
        <taxon>Bacillota</taxon>
        <taxon>Bacilli</taxon>
        <taxon>Bacillales</taxon>
        <taxon>Paenibacillaceae</taxon>
        <taxon>Paenibacillus</taxon>
    </lineage>
</organism>
<dbReference type="PROSITE" id="PS51272">
    <property type="entry name" value="SLH"/>
    <property type="match status" value="2"/>
</dbReference>
<comment type="caution">
    <text evidence="3">The sequence shown here is derived from an EMBL/GenBank/DDBJ whole genome shotgun (WGS) entry which is preliminary data.</text>
</comment>
<gene>
    <name evidence="3" type="ORF">FE782_31870</name>
</gene>
<feature type="domain" description="SLH" evidence="2">
    <location>
        <begin position="191"/>
        <end position="253"/>
    </location>
</feature>
<dbReference type="PANTHER" id="PTHR43308:SF5">
    <property type="entry name" value="S-LAYER PROTEIN _ PEPTIDOGLYCAN ENDO-BETA-N-ACETYLGLUCOSAMINIDASE"/>
    <property type="match status" value="1"/>
</dbReference>
<dbReference type="AlphaFoldDB" id="A0A5R9FXL2"/>
<dbReference type="InterPro" id="IPR051465">
    <property type="entry name" value="Cell_Envelope_Struct_Comp"/>
</dbReference>
<evidence type="ECO:0000256" key="1">
    <source>
        <dbReference type="SAM" id="SignalP"/>
    </source>
</evidence>
<dbReference type="InterPro" id="IPR001119">
    <property type="entry name" value="SLH_dom"/>
</dbReference>
<dbReference type="OrthoDB" id="283370at2"/>
<feature type="domain" description="SLH" evidence="2">
    <location>
        <begin position="128"/>
        <end position="189"/>
    </location>
</feature>
<protein>
    <submittedName>
        <fullName evidence="3">S-layer homology domain-containing protein</fullName>
    </submittedName>
</protein>
<dbReference type="PANTHER" id="PTHR43308">
    <property type="entry name" value="OUTER MEMBRANE PROTEIN ALPHA-RELATED"/>
    <property type="match status" value="1"/>
</dbReference>
<sequence length="365" mass="40466">MTMWRRALTMMLAIAFAIGTAGLAGATGDDDRKVPIQLIADQATVTAGGKAQFHLIYHNVENKARTNTQLHVKVHEWMDVVDAGGGEWDVSNRLLKWNVKDVKSNGAHVVHFQLKMKADAKRGDVSELEAEIELDGGAKWKTPKVKVTVGAETHQPFMQGYPDGTFRPDGALTRAETAAMIARIKGLKNLDAEGYSDVPASHWAYRYIRQAAAEGYMVGFEGKFRPDEPITKAELLTLMLRLHGILETPFDTPFEDMKGHWSKHALGTALALGYVKHLNDGRDARFAPDAAIERKAAAAWLSVGLLRGPLKDGETKVARHFPDVPYDHPYFDWIEEASAVAHESERRDDGAERLVRYLPEATSPF</sequence>
<evidence type="ECO:0000259" key="2">
    <source>
        <dbReference type="PROSITE" id="PS51272"/>
    </source>
</evidence>
<keyword evidence="4" id="KW-1185">Reference proteome</keyword>